<sequence>MDSIELLLRKINTYRAELQRDRVARGLPPDPPAPFLPIPFSAVLAEQLAPVAPVLAKYAQLVQQAGEVLPIDTGKLQPYAEMAELLRKSKGTLLRAYGLVIGIAIHSVKKAARGEVSANSLPRRLYHCLRFTKDFRATNDFYNVLEPDKVAEKRMREEYRRLKSDSILFKAELKKYRDYYDSIKNL</sequence>
<name>A0AAW7CFA3_HEYCO</name>
<dbReference type="RefSeq" id="WP_285957558.1">
    <property type="nucleotide sequence ID" value="NZ_JASUZX010000001.1"/>
</dbReference>
<comment type="caution">
    <text evidence="1">The sequence shown here is derived from an EMBL/GenBank/DDBJ whole genome shotgun (WGS) entry which is preliminary data.</text>
</comment>
<dbReference type="EMBL" id="JASUZX010000001">
    <property type="protein sequence ID" value="MDL5039504.1"/>
    <property type="molecule type" value="Genomic_DNA"/>
</dbReference>
<gene>
    <name evidence="1" type="ORF">QN341_00070</name>
</gene>
<evidence type="ECO:0000313" key="1">
    <source>
        <dbReference type="EMBL" id="MDL5039504.1"/>
    </source>
</evidence>
<reference evidence="1" key="1">
    <citation type="submission" date="2023-06" db="EMBL/GenBank/DDBJ databases">
        <title>Probiogenomic evaluation and L lactic producing Weizmannia coaggulans BKMTCR2-2 from tree bark.</title>
        <authorList>
            <person name="Mahittikon J."/>
            <person name="Tanasupawat S."/>
        </authorList>
    </citation>
    <scope>NUCLEOTIDE SEQUENCE</scope>
    <source>
        <strain evidence="1">BKMTCR2-2</strain>
    </source>
</reference>
<dbReference type="AlphaFoldDB" id="A0AAW7CFA3"/>
<evidence type="ECO:0000313" key="2">
    <source>
        <dbReference type="Proteomes" id="UP001223084"/>
    </source>
</evidence>
<protein>
    <submittedName>
        <fullName evidence="1">Uncharacterized protein</fullName>
    </submittedName>
</protein>
<organism evidence="1 2">
    <name type="scientific">Heyndrickxia coagulans</name>
    <name type="common">Weizmannia coagulans</name>
    <dbReference type="NCBI Taxonomy" id="1398"/>
    <lineage>
        <taxon>Bacteria</taxon>
        <taxon>Bacillati</taxon>
        <taxon>Bacillota</taxon>
        <taxon>Bacilli</taxon>
        <taxon>Bacillales</taxon>
        <taxon>Bacillaceae</taxon>
        <taxon>Heyndrickxia</taxon>
    </lineage>
</organism>
<dbReference type="Proteomes" id="UP001223084">
    <property type="component" value="Unassembled WGS sequence"/>
</dbReference>
<proteinExistence type="predicted"/>
<accession>A0AAW7CFA3</accession>